<reference evidence="2 3" key="1">
    <citation type="submission" date="2015-07" db="EMBL/GenBank/DDBJ databases">
        <title>Emmonsia species relationships and genome sequence.</title>
        <authorList>
            <person name="Cuomo C.A."/>
            <person name="Schwartz I.S."/>
            <person name="Kenyon C."/>
            <person name="de Hoog G.S."/>
            <person name="Govender N.P."/>
            <person name="Botha A."/>
            <person name="Moreno L."/>
            <person name="de Vries M."/>
            <person name="Munoz J.F."/>
            <person name="Stielow J.B."/>
        </authorList>
    </citation>
    <scope>NUCLEOTIDE SEQUENCE [LARGE SCALE GENOMIC DNA]</scope>
    <source>
        <strain evidence="2 3">CBS 136260</strain>
    </source>
</reference>
<dbReference type="AlphaFoldDB" id="A0A1B7NZ78"/>
<comment type="caution">
    <text evidence="2">The sequence shown here is derived from an EMBL/GenBank/DDBJ whole genome shotgun (WGS) entry which is preliminary data.</text>
</comment>
<feature type="compositionally biased region" description="Basic residues" evidence="1">
    <location>
        <begin position="61"/>
        <end position="71"/>
    </location>
</feature>
<feature type="region of interest" description="Disordered" evidence="1">
    <location>
        <begin position="1"/>
        <end position="41"/>
    </location>
</feature>
<dbReference type="Proteomes" id="UP000091918">
    <property type="component" value="Unassembled WGS sequence"/>
</dbReference>
<dbReference type="OrthoDB" id="4184638at2759"/>
<gene>
    <name evidence="2" type="ORF">ACJ72_03592</name>
</gene>
<name>A0A1B7NZ78_9EURO</name>
<dbReference type="STRING" id="1658172.A0A1B7NZ78"/>
<sequence>MSPPETSLLSRKRQQPEHPSHTPERQLKKQHTDHPPPAYWDNLSAVHFTRRALIELDRRNRASRPTRRPLQKLHSPNARRFLAQRKNSGTLLPPTEFLRRCSPGPDLSDLRNHPILPNPGTTTSSQRNRPAQYLSTASSPRETKRVTKITATSAYCRNFQQNLIDYEFQDADSYAPEEKPVTIKVIPILEGKAQDKQCVGGDSLFGRNLAPQPNDPLMSTKPDYFCGARPEQLNLQIRNDLSRQIVPSTRADLPVVPNFFLEVKGPYGSGSSGVASRQVCYDGALGAREMLALQSYLQEEPIYDNNAYSLTSTYHAGQLKLVATHMTKPDGPDRCPEYAELFRQGAAAFRNAQDWAQETRDAFIKEANERFCKHSQRLPMSQFQTAINLTSTLDECEDAPTGPHESQNSQCSIAASVEEEEPQGGPTTPNIRANALSFGSAGTQIQIVELAINTPRFQTE</sequence>
<feature type="compositionally biased region" description="Polar residues" evidence="1">
    <location>
        <begin position="119"/>
        <end position="140"/>
    </location>
</feature>
<evidence type="ECO:0000313" key="2">
    <source>
        <dbReference type="EMBL" id="OAX82064.1"/>
    </source>
</evidence>
<proteinExistence type="predicted"/>
<keyword evidence="3" id="KW-1185">Reference proteome</keyword>
<organism evidence="2 3">
    <name type="scientific">Emergomyces africanus</name>
    <dbReference type="NCBI Taxonomy" id="1955775"/>
    <lineage>
        <taxon>Eukaryota</taxon>
        <taxon>Fungi</taxon>
        <taxon>Dikarya</taxon>
        <taxon>Ascomycota</taxon>
        <taxon>Pezizomycotina</taxon>
        <taxon>Eurotiomycetes</taxon>
        <taxon>Eurotiomycetidae</taxon>
        <taxon>Onygenales</taxon>
        <taxon>Ajellomycetaceae</taxon>
        <taxon>Emergomyces</taxon>
    </lineage>
</organism>
<evidence type="ECO:0000313" key="3">
    <source>
        <dbReference type="Proteomes" id="UP000091918"/>
    </source>
</evidence>
<accession>A0A1B7NZ78</accession>
<evidence type="ECO:0000256" key="1">
    <source>
        <dbReference type="SAM" id="MobiDB-lite"/>
    </source>
</evidence>
<feature type="compositionally biased region" description="Polar residues" evidence="1">
    <location>
        <begin position="404"/>
        <end position="413"/>
    </location>
</feature>
<feature type="compositionally biased region" description="Basic and acidic residues" evidence="1">
    <location>
        <begin position="14"/>
        <end position="34"/>
    </location>
</feature>
<protein>
    <submittedName>
        <fullName evidence="2">Uncharacterized protein</fullName>
    </submittedName>
</protein>
<feature type="region of interest" description="Disordered" evidence="1">
    <location>
        <begin position="57"/>
        <end position="144"/>
    </location>
</feature>
<feature type="region of interest" description="Disordered" evidence="1">
    <location>
        <begin position="395"/>
        <end position="430"/>
    </location>
</feature>
<dbReference type="EMBL" id="LGUA01000363">
    <property type="protein sequence ID" value="OAX82064.1"/>
    <property type="molecule type" value="Genomic_DNA"/>
</dbReference>